<name>A0AB36E2G0_9PAST</name>
<protein>
    <recommendedName>
        <fullName evidence="2">Factor H binding protein-like C-terminal domain-containing protein</fullName>
    </recommendedName>
</protein>
<gene>
    <name evidence="3" type="ORF">QV09_06065</name>
</gene>
<dbReference type="InterPro" id="IPR014902">
    <property type="entry name" value="FHBP-like_C"/>
</dbReference>
<organism evidence="3 4">
    <name type="scientific">Gallibacterium salpingitidis</name>
    <dbReference type="NCBI Taxonomy" id="505341"/>
    <lineage>
        <taxon>Bacteria</taxon>
        <taxon>Pseudomonadati</taxon>
        <taxon>Pseudomonadota</taxon>
        <taxon>Gammaproteobacteria</taxon>
        <taxon>Pasteurellales</taxon>
        <taxon>Pasteurellaceae</taxon>
        <taxon>Gallibacterium</taxon>
    </lineage>
</organism>
<accession>A0AB36E2G0</accession>
<evidence type="ECO:0000313" key="4">
    <source>
        <dbReference type="Proteomes" id="UP000092527"/>
    </source>
</evidence>
<evidence type="ECO:0000256" key="1">
    <source>
        <dbReference type="SAM" id="MobiDB-lite"/>
    </source>
</evidence>
<dbReference type="EMBL" id="JTJU01000029">
    <property type="protein sequence ID" value="OBX10394.1"/>
    <property type="molecule type" value="Genomic_DNA"/>
</dbReference>
<feature type="domain" description="Factor H binding protein-like C-terminal" evidence="2">
    <location>
        <begin position="269"/>
        <end position="358"/>
    </location>
</feature>
<reference evidence="3 4" key="1">
    <citation type="submission" date="2014-11" db="EMBL/GenBank/DDBJ databases">
        <title>Pan-genome of Gallibacterium spp.</title>
        <authorList>
            <person name="Kudirkiene E."/>
            <person name="Bojesen A.M."/>
        </authorList>
    </citation>
    <scope>NUCLEOTIDE SEQUENCE [LARGE SCALE GENOMIC DNA]</scope>
    <source>
        <strain evidence="3 4">18469/18</strain>
    </source>
</reference>
<dbReference type="Proteomes" id="UP000092527">
    <property type="component" value="Unassembled WGS sequence"/>
</dbReference>
<proteinExistence type="predicted"/>
<feature type="compositionally biased region" description="Basic and acidic residues" evidence="1">
    <location>
        <begin position="17"/>
        <end position="36"/>
    </location>
</feature>
<feature type="region of interest" description="Disordered" evidence="1">
    <location>
        <begin position="1"/>
        <end position="57"/>
    </location>
</feature>
<evidence type="ECO:0000313" key="3">
    <source>
        <dbReference type="EMBL" id="OBX10394.1"/>
    </source>
</evidence>
<dbReference type="Gene3D" id="2.40.160.90">
    <property type="match status" value="1"/>
</dbReference>
<dbReference type="InterPro" id="IPR011250">
    <property type="entry name" value="OMP/PagP_B-barrel"/>
</dbReference>
<dbReference type="RefSeq" id="WP_066112071.1">
    <property type="nucleotide sequence ID" value="NZ_JTJT01000018.1"/>
</dbReference>
<dbReference type="SUPFAM" id="SSF56925">
    <property type="entry name" value="OMPA-like"/>
    <property type="match status" value="1"/>
</dbReference>
<dbReference type="SUPFAM" id="SSF90257">
    <property type="entry name" value="Myosin rod fragments"/>
    <property type="match status" value="1"/>
</dbReference>
<dbReference type="Pfam" id="PF08794">
    <property type="entry name" value="FHBP_C"/>
    <property type="match status" value="1"/>
</dbReference>
<evidence type="ECO:0000259" key="2">
    <source>
        <dbReference type="Pfam" id="PF08794"/>
    </source>
</evidence>
<sequence>MQLWRGGGSTSQNATEQQEHKLQELQEKLAKAEKQNELLNSQKSDIEKELNEQKQTLEQQTAHYKKLQDEQKAIDADLAKAKSDLEQQKQTYNKLQDDKNTTDIELEKAKLALAEKENAYKTLETQKSAIETELNSVKENLASLNQNAAAWNVINLKLSELLTTPGELETPSFKKEEDNSYAVRITKQLNPQDLNNGLYKRPAISMTSGDSGDGIMAGDYYIYKQTFSTIYAYNWLAGSESGQNKTASTLPRGGSFRISYFDNNKLTTDIPDKGQATYRGESFNADNKGKLEYTVDFNQRTGSGRIYDQANHLPDISLDSGNINGSNIRSTASINEEQAGIYQVSFYGDQAQEIAGEVYIDRELENAVRTNGNTQAKYEGKVRGVAFGIAGTKQQ</sequence>
<comment type="caution">
    <text evidence="3">The sequence shown here is derived from an EMBL/GenBank/DDBJ whole genome shotgun (WGS) entry which is preliminary data.</text>
</comment>
<dbReference type="AlphaFoldDB" id="A0AB36E2G0"/>